<feature type="domain" description="Serine-tRNA synthetase type1 N-terminal" evidence="1">
    <location>
        <begin position="1"/>
        <end position="54"/>
    </location>
</feature>
<dbReference type="EnsemblPlants" id="OMERI03G29120.1">
    <property type="protein sequence ID" value="OMERI03G29120.1"/>
    <property type="gene ID" value="OMERI03G29120"/>
</dbReference>
<dbReference type="Pfam" id="PF02403">
    <property type="entry name" value="Seryl_tRNA_N"/>
    <property type="match status" value="1"/>
</dbReference>
<evidence type="ECO:0000313" key="3">
    <source>
        <dbReference type="Proteomes" id="UP000008021"/>
    </source>
</evidence>
<dbReference type="Gramene" id="OMERI03G29120.1">
    <property type="protein sequence ID" value="OMERI03G29120.1"/>
    <property type="gene ID" value="OMERI03G29120"/>
</dbReference>
<dbReference type="InterPro" id="IPR042103">
    <property type="entry name" value="SerRS_1_N_sf"/>
</dbReference>
<dbReference type="HOGENOM" id="CLU_2835497_0_0_1"/>
<dbReference type="Proteomes" id="UP000008021">
    <property type="component" value="Chromosome 3"/>
</dbReference>
<reference evidence="2" key="1">
    <citation type="submission" date="2015-04" db="UniProtKB">
        <authorList>
            <consortium name="EnsemblPlants"/>
        </authorList>
    </citation>
    <scope>IDENTIFICATION</scope>
</reference>
<sequence>MLDINLFRTGRCGKKEGGNPDAVRESQRSRFASVDIVDEVIYLVELWRSCKFSSSLALQDLRRTSI</sequence>
<protein>
    <recommendedName>
        <fullName evidence="1">Serine-tRNA synthetase type1 N-terminal domain-containing protein</fullName>
    </recommendedName>
</protein>
<evidence type="ECO:0000259" key="1">
    <source>
        <dbReference type="Pfam" id="PF02403"/>
    </source>
</evidence>
<accession>A0A0E0D5W2</accession>
<keyword evidence="3" id="KW-1185">Reference proteome</keyword>
<organism evidence="2">
    <name type="scientific">Oryza meridionalis</name>
    <dbReference type="NCBI Taxonomy" id="40149"/>
    <lineage>
        <taxon>Eukaryota</taxon>
        <taxon>Viridiplantae</taxon>
        <taxon>Streptophyta</taxon>
        <taxon>Embryophyta</taxon>
        <taxon>Tracheophyta</taxon>
        <taxon>Spermatophyta</taxon>
        <taxon>Magnoliopsida</taxon>
        <taxon>Liliopsida</taxon>
        <taxon>Poales</taxon>
        <taxon>Poaceae</taxon>
        <taxon>BOP clade</taxon>
        <taxon>Oryzoideae</taxon>
        <taxon>Oryzeae</taxon>
        <taxon>Oryzinae</taxon>
        <taxon>Oryza</taxon>
    </lineage>
</organism>
<reference evidence="2" key="2">
    <citation type="submission" date="2018-05" db="EMBL/GenBank/DDBJ databases">
        <title>OmerRS3 (Oryza meridionalis Reference Sequence Version 3).</title>
        <authorList>
            <person name="Zhang J."/>
            <person name="Kudrna D."/>
            <person name="Lee S."/>
            <person name="Talag J."/>
            <person name="Welchert J."/>
            <person name="Wing R.A."/>
        </authorList>
    </citation>
    <scope>NUCLEOTIDE SEQUENCE [LARGE SCALE GENOMIC DNA]</scope>
    <source>
        <strain evidence="2">cv. OR44</strain>
    </source>
</reference>
<dbReference type="STRING" id="40149.A0A0E0D5W2"/>
<dbReference type="Gene3D" id="1.10.287.40">
    <property type="entry name" value="Serine-tRNA synthetase, tRNA binding domain"/>
    <property type="match status" value="1"/>
</dbReference>
<proteinExistence type="predicted"/>
<dbReference type="InterPro" id="IPR015866">
    <property type="entry name" value="Ser-tRNA-synth_1_N"/>
</dbReference>
<evidence type="ECO:0000313" key="2">
    <source>
        <dbReference type="EnsemblPlants" id="OMERI03G29120.1"/>
    </source>
</evidence>
<dbReference type="AlphaFoldDB" id="A0A0E0D5W2"/>
<name>A0A0E0D5W2_9ORYZ</name>